<feature type="compositionally biased region" description="Basic residues" evidence="1">
    <location>
        <begin position="204"/>
        <end position="221"/>
    </location>
</feature>
<dbReference type="PANTHER" id="PTHR30576:SF21">
    <property type="entry name" value="UDP-GLUCOSE:UNDECAPRENYL-PHOSPHATE GLUCOSE-1-PHOSPHATE TRANSFERASE"/>
    <property type="match status" value="1"/>
</dbReference>
<comment type="caution">
    <text evidence="4">The sequence shown here is derived from an EMBL/GenBank/DDBJ whole genome shotgun (WGS) entry which is preliminary data.</text>
</comment>
<protein>
    <submittedName>
        <fullName evidence="4">Undecaprenyl-phosphate glucose phosphotransferase</fullName>
    </submittedName>
</protein>
<feature type="non-terminal residue" evidence="4">
    <location>
        <position position="1"/>
    </location>
</feature>
<name>T1BYK2_9ZZZZ</name>
<keyword evidence="4" id="KW-0808">Transferase</keyword>
<proteinExistence type="predicted"/>
<dbReference type="Pfam" id="PF02397">
    <property type="entry name" value="Bac_transf"/>
    <property type="match status" value="1"/>
</dbReference>
<organism evidence="4">
    <name type="scientific">mine drainage metagenome</name>
    <dbReference type="NCBI Taxonomy" id="410659"/>
    <lineage>
        <taxon>unclassified sequences</taxon>
        <taxon>metagenomes</taxon>
        <taxon>ecological metagenomes</taxon>
    </lineage>
</organism>
<keyword evidence="2" id="KW-1133">Transmembrane helix</keyword>
<dbReference type="GO" id="GO:0009242">
    <property type="term" value="P:colanic acid biosynthetic process"/>
    <property type="evidence" value="ECO:0007669"/>
    <property type="project" value="TreeGrafter"/>
</dbReference>
<dbReference type="Gene3D" id="3.40.50.720">
    <property type="entry name" value="NAD(P)-binding Rossmann-like Domain"/>
    <property type="match status" value="1"/>
</dbReference>
<evidence type="ECO:0000259" key="3">
    <source>
        <dbReference type="Pfam" id="PF02397"/>
    </source>
</evidence>
<feature type="region of interest" description="Disordered" evidence="1">
    <location>
        <begin position="203"/>
        <end position="229"/>
    </location>
</feature>
<evidence type="ECO:0000313" key="4">
    <source>
        <dbReference type="EMBL" id="EQD78331.1"/>
    </source>
</evidence>
<keyword evidence="2" id="KW-0472">Membrane</keyword>
<feature type="transmembrane region" description="Helical" evidence="2">
    <location>
        <begin position="111"/>
        <end position="132"/>
    </location>
</feature>
<dbReference type="GO" id="GO:0089702">
    <property type="term" value="F:undecaprenyl-phosphate glucose phosphotransferase activity"/>
    <property type="evidence" value="ECO:0007669"/>
    <property type="project" value="TreeGrafter"/>
</dbReference>
<accession>T1BYK2</accession>
<dbReference type="InterPro" id="IPR003362">
    <property type="entry name" value="Bact_transf"/>
</dbReference>
<keyword evidence="2" id="KW-0812">Transmembrane</keyword>
<sequence length="229" mass="25556">GFEVAAVFDPGVDACHVEGASVRPLEELGAFVAAQAIDEVWISLPLEQSARLEPVLAQLRNSTANVRYMPDMLGLFLLNRGMTEILDMPMLDLSVTPMQGFNRALKRTEDVLLSLLILLLISPLLLPIALAVKLTSRGPVLFRQKRHGWDGREIEVWKFRSMRIHHETPGAVTQARREDPRLTRVGGFLRRSSLDDAAVLQRAQGRHVHRRPASARGRAQRAVHGPDRS</sequence>
<evidence type="ECO:0000256" key="2">
    <source>
        <dbReference type="SAM" id="Phobius"/>
    </source>
</evidence>
<reference evidence="4" key="2">
    <citation type="journal article" date="2014" name="ISME J.">
        <title>Microbial stratification in low pH oxic and suboxic macroscopic growths along an acid mine drainage.</title>
        <authorList>
            <person name="Mendez-Garcia C."/>
            <person name="Mesa V."/>
            <person name="Sprenger R.R."/>
            <person name="Richter M."/>
            <person name="Diez M.S."/>
            <person name="Solano J."/>
            <person name="Bargiela R."/>
            <person name="Golyshina O.V."/>
            <person name="Manteca A."/>
            <person name="Ramos J.L."/>
            <person name="Gallego J.R."/>
            <person name="Llorente I."/>
            <person name="Martins Dos Santos V.A."/>
            <person name="Jensen O.N."/>
            <person name="Pelaez A.I."/>
            <person name="Sanchez J."/>
            <person name="Ferrer M."/>
        </authorList>
    </citation>
    <scope>NUCLEOTIDE SEQUENCE</scope>
</reference>
<feature type="non-terminal residue" evidence="4">
    <location>
        <position position="229"/>
    </location>
</feature>
<dbReference type="AlphaFoldDB" id="T1BYK2"/>
<gene>
    <name evidence="4" type="ORF">B1B_00782</name>
</gene>
<reference evidence="4" key="1">
    <citation type="submission" date="2013-08" db="EMBL/GenBank/DDBJ databases">
        <authorList>
            <person name="Mendez C."/>
            <person name="Richter M."/>
            <person name="Ferrer M."/>
            <person name="Sanchez J."/>
        </authorList>
    </citation>
    <scope>NUCLEOTIDE SEQUENCE</scope>
</reference>
<dbReference type="EMBL" id="AUZY01000578">
    <property type="protein sequence ID" value="EQD78331.1"/>
    <property type="molecule type" value="Genomic_DNA"/>
</dbReference>
<feature type="domain" description="Bacterial sugar transferase" evidence="3">
    <location>
        <begin position="106"/>
        <end position="196"/>
    </location>
</feature>
<dbReference type="Pfam" id="PF13727">
    <property type="entry name" value="CoA_binding_3"/>
    <property type="match status" value="1"/>
</dbReference>
<evidence type="ECO:0000256" key="1">
    <source>
        <dbReference type="SAM" id="MobiDB-lite"/>
    </source>
</evidence>
<dbReference type="PANTHER" id="PTHR30576">
    <property type="entry name" value="COLANIC BIOSYNTHESIS UDP-GLUCOSE LIPID CARRIER TRANSFERASE"/>
    <property type="match status" value="1"/>
</dbReference>